<name>A0A433DAQ0_9FUNG</name>
<sequence>MNSFFLLVVKRAHLIGSVNLLSEAAEWNANEISLEGYSNALVKQYPVKRLEKETTRRMPMSDCTNVGIVDPMRVFCISFYFKYHSSITLSGSSQTSGSSVIATQPPSINDIRGWSTAELIQHLEAKFPDDLDHEDLGILQKRKIRGRAFLEMTGDKLEKYGMEGGPAIVIASYINELKDERPSKKARTTGLQEPIQASKALNSAHYSSSESNKENVSPSITDIERWSTEQLTQHLQARFPNQLSKAVLDVLLENEIGGTAFTMLTVEELMADGIKRGPAAVIAGYVKELNATALLTVSDYLQLRPPTLTYNLSITKSSATTKSPYARTPASVVTWMDFTNSVRGMTCDNTNREFPRRIFISQRPVFNEDGVRGALMDNVFGPLNTLLMPDEAFDRNGLICIRGQPDFNQSDRNRNLRLVIEVKPGWVLNVDDLVATYTTNLTDHQNNHTSQNSVVDPLEQIFGYLSYNHLQFGALTTYDKTWFLRRPHDNPGQLQISPVIRYDDQQPTLFQCFYYLTSLARNERSCNSAPPSPRSFLAPDDDPPSSPDDYKKDPSFDEPSGLKRKAKDNRSARGSQSKKGKDS</sequence>
<evidence type="ECO:0000313" key="2">
    <source>
        <dbReference type="EMBL" id="RUP47919.1"/>
    </source>
</evidence>
<dbReference type="Gene3D" id="1.10.150.50">
    <property type="entry name" value="Transcription Factor, Ets-1"/>
    <property type="match status" value="2"/>
</dbReference>
<dbReference type="OrthoDB" id="10020333at2759"/>
<dbReference type="Proteomes" id="UP000268093">
    <property type="component" value="Unassembled WGS sequence"/>
</dbReference>
<keyword evidence="3" id="KW-1185">Reference proteome</keyword>
<accession>A0A433DAQ0</accession>
<dbReference type="SUPFAM" id="SSF47769">
    <property type="entry name" value="SAM/Pointed domain"/>
    <property type="match status" value="2"/>
</dbReference>
<protein>
    <recommendedName>
        <fullName evidence="4">SAM domain-containing protein</fullName>
    </recommendedName>
</protein>
<evidence type="ECO:0008006" key="4">
    <source>
        <dbReference type="Google" id="ProtNLM"/>
    </source>
</evidence>
<organism evidence="2 3">
    <name type="scientific">Jimgerdemannia flammicorona</name>
    <dbReference type="NCBI Taxonomy" id="994334"/>
    <lineage>
        <taxon>Eukaryota</taxon>
        <taxon>Fungi</taxon>
        <taxon>Fungi incertae sedis</taxon>
        <taxon>Mucoromycota</taxon>
        <taxon>Mucoromycotina</taxon>
        <taxon>Endogonomycetes</taxon>
        <taxon>Endogonales</taxon>
        <taxon>Endogonaceae</taxon>
        <taxon>Jimgerdemannia</taxon>
    </lineage>
</organism>
<evidence type="ECO:0000256" key="1">
    <source>
        <dbReference type="SAM" id="MobiDB-lite"/>
    </source>
</evidence>
<dbReference type="InterPro" id="IPR013761">
    <property type="entry name" value="SAM/pointed_sf"/>
</dbReference>
<proteinExistence type="predicted"/>
<comment type="caution">
    <text evidence="2">The sequence shown here is derived from an EMBL/GenBank/DDBJ whole genome shotgun (WGS) entry which is preliminary data.</text>
</comment>
<dbReference type="EMBL" id="RBNI01003950">
    <property type="protein sequence ID" value="RUP47919.1"/>
    <property type="molecule type" value="Genomic_DNA"/>
</dbReference>
<feature type="region of interest" description="Disordered" evidence="1">
    <location>
        <begin position="181"/>
        <end position="218"/>
    </location>
</feature>
<dbReference type="AlphaFoldDB" id="A0A433DAQ0"/>
<reference evidence="2 3" key="1">
    <citation type="journal article" date="2018" name="New Phytol.">
        <title>Phylogenomics of Endogonaceae and evolution of mycorrhizas within Mucoromycota.</title>
        <authorList>
            <person name="Chang Y."/>
            <person name="Desiro A."/>
            <person name="Na H."/>
            <person name="Sandor L."/>
            <person name="Lipzen A."/>
            <person name="Clum A."/>
            <person name="Barry K."/>
            <person name="Grigoriev I.V."/>
            <person name="Martin F.M."/>
            <person name="Stajich J.E."/>
            <person name="Smith M.E."/>
            <person name="Bonito G."/>
            <person name="Spatafora J.W."/>
        </authorList>
    </citation>
    <scope>NUCLEOTIDE SEQUENCE [LARGE SCALE GENOMIC DNA]</scope>
    <source>
        <strain evidence="2 3">GMNB39</strain>
    </source>
</reference>
<feature type="compositionally biased region" description="Polar residues" evidence="1">
    <location>
        <begin position="199"/>
        <end position="218"/>
    </location>
</feature>
<gene>
    <name evidence="2" type="ORF">BC936DRAFT_145173</name>
</gene>
<evidence type="ECO:0000313" key="3">
    <source>
        <dbReference type="Proteomes" id="UP000268093"/>
    </source>
</evidence>
<feature type="region of interest" description="Disordered" evidence="1">
    <location>
        <begin position="524"/>
        <end position="583"/>
    </location>
</feature>